<dbReference type="CDD" id="cd04701">
    <property type="entry name" value="Asparaginase_2"/>
    <property type="match status" value="1"/>
</dbReference>
<gene>
    <name evidence="3" type="ORF">A1O9_05062</name>
</gene>
<dbReference type="AlphaFoldDB" id="A0A072PKD2"/>
<name>A0A072PKD2_9EURO</name>
<dbReference type="Gene3D" id="3.60.20.30">
    <property type="entry name" value="(Glycosyl)asparaginase"/>
    <property type="match status" value="1"/>
</dbReference>
<accession>A0A072PKD2</accession>
<dbReference type="GeneID" id="25279989"/>
<protein>
    <recommendedName>
        <fullName evidence="5">L-asparaginase</fullName>
    </recommendedName>
</protein>
<reference evidence="3 4" key="1">
    <citation type="submission" date="2013-03" db="EMBL/GenBank/DDBJ databases">
        <title>The Genome Sequence of Exophiala aquamarina CBS 119918.</title>
        <authorList>
            <consortium name="The Broad Institute Genomics Platform"/>
            <person name="Cuomo C."/>
            <person name="de Hoog S."/>
            <person name="Gorbushina A."/>
            <person name="Walker B."/>
            <person name="Young S.K."/>
            <person name="Zeng Q."/>
            <person name="Gargeya S."/>
            <person name="Fitzgerald M."/>
            <person name="Haas B."/>
            <person name="Abouelleil A."/>
            <person name="Allen A.W."/>
            <person name="Alvarado L."/>
            <person name="Arachchi H.M."/>
            <person name="Berlin A.M."/>
            <person name="Chapman S.B."/>
            <person name="Gainer-Dewar J."/>
            <person name="Goldberg J."/>
            <person name="Griggs A."/>
            <person name="Gujja S."/>
            <person name="Hansen M."/>
            <person name="Howarth C."/>
            <person name="Imamovic A."/>
            <person name="Ireland A."/>
            <person name="Larimer J."/>
            <person name="McCowan C."/>
            <person name="Murphy C."/>
            <person name="Pearson M."/>
            <person name="Poon T.W."/>
            <person name="Priest M."/>
            <person name="Roberts A."/>
            <person name="Saif S."/>
            <person name="Shea T."/>
            <person name="Sisk P."/>
            <person name="Sykes S."/>
            <person name="Wortman J."/>
            <person name="Nusbaum C."/>
            <person name="Birren B."/>
        </authorList>
    </citation>
    <scope>NUCLEOTIDE SEQUENCE [LARGE SCALE GENOMIC DNA]</scope>
    <source>
        <strain evidence="3 4">CBS 119918</strain>
    </source>
</reference>
<feature type="site" description="Cleavage; by autolysis" evidence="2">
    <location>
        <begin position="235"/>
        <end position="236"/>
    </location>
</feature>
<feature type="active site" description="Nucleophile" evidence="1">
    <location>
        <position position="236"/>
    </location>
</feature>
<dbReference type="Proteomes" id="UP000027920">
    <property type="component" value="Unassembled WGS sequence"/>
</dbReference>
<dbReference type="VEuPathDB" id="FungiDB:A1O9_05062"/>
<dbReference type="GO" id="GO:0005737">
    <property type="term" value="C:cytoplasm"/>
    <property type="evidence" value="ECO:0007669"/>
    <property type="project" value="TreeGrafter"/>
</dbReference>
<dbReference type="Pfam" id="PF01112">
    <property type="entry name" value="Asparaginase_2"/>
    <property type="match status" value="1"/>
</dbReference>
<evidence type="ECO:0000313" key="4">
    <source>
        <dbReference type="Proteomes" id="UP000027920"/>
    </source>
</evidence>
<dbReference type="HOGENOM" id="CLU_021603_1_0_1"/>
<dbReference type="SUPFAM" id="SSF56235">
    <property type="entry name" value="N-terminal nucleophile aminohydrolases (Ntn hydrolases)"/>
    <property type="match status" value="1"/>
</dbReference>
<evidence type="ECO:0008006" key="5">
    <source>
        <dbReference type="Google" id="ProtNLM"/>
    </source>
</evidence>
<dbReference type="RefSeq" id="XP_013262802.1">
    <property type="nucleotide sequence ID" value="XM_013407348.1"/>
</dbReference>
<dbReference type="InterPro" id="IPR000246">
    <property type="entry name" value="Peptidase_T2"/>
</dbReference>
<sequence length="498" mass="54280">MTPAEKSPIIRLGPYRPTVILHGGAGALSRDKLPPELYARYHASLLEYLTRTRKLLDSGASALDAATYAVTLFEDDPLFNCGRGAVFTDKGTIELEASIMVTSLNPDGPPVGAVKRAAAVSLVKNTRHPILLAKEVLTASDKDQGLGGTSTMHCHLSGRELEEWGWSECGLEKKSDSWFWTKKRWDEHRRLLHPDTRSLDRYTFEDLLASADPLSQLRRDDADIDIDFVEVPSQGTVGAVALDSWGNLATATSTGGLTNKRSGRIGDTPTVGAGFWAEAWEEHVPNITPGLQIGVAYPKRRLLEQASDFLYKYTKALLGPCLDPLRLEGENSYHYINGAPPSYSSVVENSFITQPFTSHPTPTVRGEVKQRRAVALSGTGNGDSFLRTNAVRTSASISRFSPHYVPLSDAVKLIAGKNGELQRSAADRWGRTGEGQGGIIGIEVTDNAAHGSNHSSTGKRGKAVFDFNCGGLFRAYYEDSQEVDGKEVPKVAVFREDY</sequence>
<proteinExistence type="predicted"/>
<dbReference type="STRING" id="1182545.A0A072PKD2"/>
<comment type="caution">
    <text evidence="3">The sequence shown here is derived from an EMBL/GenBank/DDBJ whole genome shotgun (WGS) entry which is preliminary data.</text>
</comment>
<dbReference type="InterPro" id="IPR029055">
    <property type="entry name" value="Ntn_hydrolases_N"/>
</dbReference>
<evidence type="ECO:0000313" key="3">
    <source>
        <dbReference type="EMBL" id="KEF60212.1"/>
    </source>
</evidence>
<dbReference type="PANTHER" id="PTHR10188:SF43">
    <property type="entry name" value="ASPARAGINASE (EUROFUNG)"/>
    <property type="match status" value="1"/>
</dbReference>
<evidence type="ECO:0000256" key="1">
    <source>
        <dbReference type="PIRSR" id="PIRSR600246-1"/>
    </source>
</evidence>
<dbReference type="OrthoDB" id="2262349at2759"/>
<evidence type="ECO:0000256" key="2">
    <source>
        <dbReference type="PIRSR" id="PIRSR600246-3"/>
    </source>
</evidence>
<keyword evidence="4" id="KW-1185">Reference proteome</keyword>
<dbReference type="GO" id="GO:0016787">
    <property type="term" value="F:hydrolase activity"/>
    <property type="evidence" value="ECO:0007669"/>
    <property type="project" value="InterPro"/>
</dbReference>
<organism evidence="3 4">
    <name type="scientific">Exophiala aquamarina CBS 119918</name>
    <dbReference type="NCBI Taxonomy" id="1182545"/>
    <lineage>
        <taxon>Eukaryota</taxon>
        <taxon>Fungi</taxon>
        <taxon>Dikarya</taxon>
        <taxon>Ascomycota</taxon>
        <taxon>Pezizomycotina</taxon>
        <taxon>Eurotiomycetes</taxon>
        <taxon>Chaetothyriomycetidae</taxon>
        <taxon>Chaetothyriales</taxon>
        <taxon>Herpotrichiellaceae</taxon>
        <taxon>Exophiala</taxon>
    </lineage>
</organism>
<dbReference type="PANTHER" id="PTHR10188">
    <property type="entry name" value="L-ASPARAGINASE"/>
    <property type="match status" value="1"/>
</dbReference>
<dbReference type="EMBL" id="AMGV01000003">
    <property type="protein sequence ID" value="KEF60212.1"/>
    <property type="molecule type" value="Genomic_DNA"/>
</dbReference>